<name>A0A143PFM0_LUTPR</name>
<reference evidence="2 3" key="1">
    <citation type="journal article" date="2016" name="Genome Announc.">
        <title>First Complete Genome Sequence of a Subdivision 6 Acidobacterium Strain.</title>
        <authorList>
            <person name="Huang S."/>
            <person name="Vieira S."/>
            <person name="Bunk B."/>
            <person name="Riedel T."/>
            <person name="Sproer C."/>
            <person name="Overmann J."/>
        </authorList>
    </citation>
    <scope>NUCLEOTIDE SEQUENCE [LARGE SCALE GENOMIC DNA]</scope>
    <source>
        <strain evidence="3">DSM 100886 HEG_-6_39</strain>
    </source>
</reference>
<evidence type="ECO:0000313" key="2">
    <source>
        <dbReference type="EMBL" id="AMY07063.1"/>
    </source>
</evidence>
<evidence type="ECO:0000313" key="3">
    <source>
        <dbReference type="Proteomes" id="UP000076079"/>
    </source>
</evidence>
<feature type="chain" id="PRO_5007511221" evidence="1">
    <location>
        <begin position="27"/>
        <end position="191"/>
    </location>
</feature>
<feature type="signal peptide" evidence="1">
    <location>
        <begin position="1"/>
        <end position="26"/>
    </location>
</feature>
<sequence length="191" mass="20668" precursor="true">MSFTHQSIALKVALAGILLCSSPAARVGLAQTGHAHGDDQRVSGALLDTVRESTARFKDVAVAESEGYSLLFGCVTGDEAGAMGLHYVNLGLVGDGELDPTRPEIVIYEPKGNGRVSLIGADYLVFAQDWHAKHAETPQIMGQLMHLFPSPNRFGLPAFYTLHVWAWKENPAGTYVNWHRNVSCDSHSPAQ</sequence>
<keyword evidence="1" id="KW-0732">Signal</keyword>
<keyword evidence="3" id="KW-1185">Reference proteome</keyword>
<dbReference type="EMBL" id="CP015136">
    <property type="protein sequence ID" value="AMY07063.1"/>
    <property type="molecule type" value="Genomic_DNA"/>
</dbReference>
<dbReference type="OrthoDB" id="2449873at2"/>
<dbReference type="KEGG" id="abac:LuPra_00227"/>
<accession>A0A143PFM0</accession>
<reference evidence="3" key="2">
    <citation type="submission" date="2016-04" db="EMBL/GenBank/DDBJ databases">
        <title>First Complete Genome Sequence of a Subdivision 6 Acidobacterium.</title>
        <authorList>
            <person name="Huang S."/>
            <person name="Vieira S."/>
            <person name="Bunk B."/>
            <person name="Riedel T."/>
            <person name="Sproeer C."/>
            <person name="Overmann J."/>
        </authorList>
    </citation>
    <scope>NUCLEOTIDE SEQUENCE [LARGE SCALE GENOMIC DNA]</scope>
    <source>
        <strain evidence="3">DSM 100886 HEG_-6_39</strain>
    </source>
</reference>
<organism evidence="2 3">
    <name type="scientific">Luteitalea pratensis</name>
    <dbReference type="NCBI Taxonomy" id="1855912"/>
    <lineage>
        <taxon>Bacteria</taxon>
        <taxon>Pseudomonadati</taxon>
        <taxon>Acidobacteriota</taxon>
        <taxon>Vicinamibacteria</taxon>
        <taxon>Vicinamibacterales</taxon>
        <taxon>Vicinamibacteraceae</taxon>
        <taxon>Luteitalea</taxon>
    </lineage>
</organism>
<protein>
    <submittedName>
        <fullName evidence="2">Uncharacterized protein</fullName>
    </submittedName>
</protein>
<gene>
    <name evidence="2" type="ORF">LuPra_00227</name>
</gene>
<proteinExistence type="predicted"/>
<dbReference type="Proteomes" id="UP000076079">
    <property type="component" value="Chromosome"/>
</dbReference>
<evidence type="ECO:0000256" key="1">
    <source>
        <dbReference type="SAM" id="SignalP"/>
    </source>
</evidence>
<dbReference type="AlphaFoldDB" id="A0A143PFM0"/>
<dbReference type="RefSeq" id="WP_110169063.1">
    <property type="nucleotide sequence ID" value="NZ_CP015136.1"/>
</dbReference>